<organism evidence="1 2">
    <name type="scientific">Dictyostelium discoideum</name>
    <name type="common">Social amoeba</name>
    <dbReference type="NCBI Taxonomy" id="44689"/>
    <lineage>
        <taxon>Eukaryota</taxon>
        <taxon>Amoebozoa</taxon>
        <taxon>Evosea</taxon>
        <taxon>Eumycetozoa</taxon>
        <taxon>Dictyostelia</taxon>
        <taxon>Dictyosteliales</taxon>
        <taxon>Dictyosteliaceae</taxon>
        <taxon>Dictyostelium</taxon>
    </lineage>
</organism>
<dbReference type="VEuPathDB" id="AmoebaDB:DDB_G0282053"/>
<sequence>MKLGSLNNSPVTHLEPSYIKKTTTVKYNSNKVIILIKYVINPKIEKKITILIGQLETKWSQIEFAEFSKIIIQPHFLKKNKKNNKNYKKKIIYQKISLVVVYFSMTP</sequence>
<dbReference type="KEGG" id="ddi:DDB_G0282053"/>
<dbReference type="GeneID" id="8623394"/>
<protein>
    <submittedName>
        <fullName evidence="1">Uncharacterized protein</fullName>
    </submittedName>
</protein>
<dbReference type="InParanoid" id="Q54T14"/>
<dbReference type="HOGENOM" id="CLU_2214933_0_0_1"/>
<proteinExistence type="predicted"/>
<dbReference type="EMBL" id="AAFI02000044">
    <property type="protein sequence ID" value="EAL66448.1"/>
    <property type="molecule type" value="Genomic_DNA"/>
</dbReference>
<comment type="caution">
    <text evidence="1">The sequence shown here is derived from an EMBL/GenBank/DDBJ whole genome shotgun (WGS) entry which is preliminary data.</text>
</comment>
<dbReference type="Proteomes" id="UP000002195">
    <property type="component" value="Unassembled WGS sequence"/>
</dbReference>
<accession>Q54T14</accession>
<reference evidence="1 2" key="1">
    <citation type="journal article" date="2005" name="Nature">
        <title>The genome of the social amoeba Dictyostelium discoideum.</title>
        <authorList>
            <consortium name="The Dictyostelium discoideum Sequencing Consortium"/>
            <person name="Eichinger L."/>
            <person name="Pachebat J.A."/>
            <person name="Glockner G."/>
            <person name="Rajandream M.A."/>
            <person name="Sucgang R."/>
            <person name="Berriman M."/>
            <person name="Song J."/>
            <person name="Olsen R."/>
            <person name="Szafranski K."/>
            <person name="Xu Q."/>
            <person name="Tunggal B."/>
            <person name="Kummerfeld S."/>
            <person name="Madera M."/>
            <person name="Konfortov B.A."/>
            <person name="Rivero F."/>
            <person name="Bankier A.T."/>
            <person name="Lehmann R."/>
            <person name="Hamlin N."/>
            <person name="Davies R."/>
            <person name="Gaudet P."/>
            <person name="Fey P."/>
            <person name="Pilcher K."/>
            <person name="Chen G."/>
            <person name="Saunders D."/>
            <person name="Sodergren E."/>
            <person name="Davis P."/>
            <person name="Kerhornou A."/>
            <person name="Nie X."/>
            <person name="Hall N."/>
            <person name="Anjard C."/>
            <person name="Hemphill L."/>
            <person name="Bason N."/>
            <person name="Farbrother P."/>
            <person name="Desany B."/>
            <person name="Just E."/>
            <person name="Morio T."/>
            <person name="Rost R."/>
            <person name="Churcher C."/>
            <person name="Cooper J."/>
            <person name="Haydock S."/>
            <person name="van Driessche N."/>
            <person name="Cronin A."/>
            <person name="Goodhead I."/>
            <person name="Muzny D."/>
            <person name="Mourier T."/>
            <person name="Pain A."/>
            <person name="Lu M."/>
            <person name="Harper D."/>
            <person name="Lindsay R."/>
            <person name="Hauser H."/>
            <person name="James K."/>
            <person name="Quiles M."/>
            <person name="Madan Babu M."/>
            <person name="Saito T."/>
            <person name="Buchrieser C."/>
            <person name="Wardroper A."/>
            <person name="Felder M."/>
            <person name="Thangavelu M."/>
            <person name="Johnson D."/>
            <person name="Knights A."/>
            <person name="Loulseged H."/>
            <person name="Mungall K."/>
            <person name="Oliver K."/>
            <person name="Price C."/>
            <person name="Quail M.A."/>
            <person name="Urushihara H."/>
            <person name="Hernandez J."/>
            <person name="Rabbinowitsch E."/>
            <person name="Steffen D."/>
            <person name="Sanders M."/>
            <person name="Ma J."/>
            <person name="Kohara Y."/>
            <person name="Sharp S."/>
            <person name="Simmonds M."/>
            <person name="Spiegler S."/>
            <person name="Tivey A."/>
            <person name="Sugano S."/>
            <person name="White B."/>
            <person name="Walker D."/>
            <person name="Woodward J."/>
            <person name="Winckler T."/>
            <person name="Tanaka Y."/>
            <person name="Shaulsky G."/>
            <person name="Schleicher M."/>
            <person name="Weinstock G."/>
            <person name="Rosenthal A."/>
            <person name="Cox E.C."/>
            <person name="Chisholm R.L."/>
            <person name="Gibbs R."/>
            <person name="Loomis W.F."/>
            <person name="Platzer M."/>
            <person name="Kay R.R."/>
            <person name="Williams J."/>
            <person name="Dear P.H."/>
            <person name="Noegel A.A."/>
            <person name="Barrell B."/>
            <person name="Kuspa A."/>
        </authorList>
    </citation>
    <scope>NUCLEOTIDE SEQUENCE [LARGE SCALE GENOMIC DNA]</scope>
    <source>
        <strain evidence="1 2">AX4</strain>
    </source>
</reference>
<dbReference type="AlphaFoldDB" id="Q54T14"/>
<keyword evidence="2" id="KW-1185">Reference proteome</keyword>
<dbReference type="RefSeq" id="XP_640437.1">
    <property type="nucleotide sequence ID" value="XM_635345.1"/>
</dbReference>
<gene>
    <name evidence="1" type="ORF">DDB_G0282053</name>
</gene>
<evidence type="ECO:0000313" key="2">
    <source>
        <dbReference type="Proteomes" id="UP000002195"/>
    </source>
</evidence>
<dbReference type="PaxDb" id="44689-DDB0205120"/>
<evidence type="ECO:0000313" key="1">
    <source>
        <dbReference type="EMBL" id="EAL66448.1"/>
    </source>
</evidence>
<name>Q54T14_DICDI</name>